<evidence type="ECO:0000313" key="6">
    <source>
        <dbReference type="Proteomes" id="UP001212997"/>
    </source>
</evidence>
<dbReference type="SMART" id="SM00028">
    <property type="entry name" value="TPR"/>
    <property type="match status" value="5"/>
</dbReference>
<reference evidence="5" key="1">
    <citation type="submission" date="2022-07" db="EMBL/GenBank/DDBJ databases">
        <title>Genome Sequence of Physisporinus lineatus.</title>
        <authorList>
            <person name="Buettner E."/>
        </authorList>
    </citation>
    <scope>NUCLEOTIDE SEQUENCE</scope>
    <source>
        <strain evidence="5">VT162</strain>
    </source>
</reference>
<dbReference type="Pfam" id="PF13374">
    <property type="entry name" value="TPR_10"/>
    <property type="match status" value="2"/>
</dbReference>
<dbReference type="AlphaFoldDB" id="A0AAD5V027"/>
<gene>
    <name evidence="5" type="ORF">NLI96_g6959</name>
</gene>
<feature type="repeat" description="TPR" evidence="3">
    <location>
        <begin position="756"/>
        <end position="789"/>
    </location>
</feature>
<dbReference type="EMBL" id="JANAWD010000271">
    <property type="protein sequence ID" value="KAJ3482469.1"/>
    <property type="molecule type" value="Genomic_DNA"/>
</dbReference>
<feature type="compositionally biased region" description="Basic and acidic residues" evidence="4">
    <location>
        <begin position="312"/>
        <end position="322"/>
    </location>
</feature>
<accession>A0AAD5V027</accession>
<name>A0AAD5V027_9APHY</name>
<protein>
    <recommendedName>
        <fullName evidence="7">Tetratricopeptide repeat protein</fullName>
    </recommendedName>
</protein>
<dbReference type="PROSITE" id="PS50005">
    <property type="entry name" value="TPR"/>
    <property type="match status" value="1"/>
</dbReference>
<evidence type="ECO:0000256" key="3">
    <source>
        <dbReference type="PROSITE-ProRule" id="PRU00339"/>
    </source>
</evidence>
<evidence type="ECO:0000256" key="2">
    <source>
        <dbReference type="ARBA" id="ARBA00022803"/>
    </source>
</evidence>
<dbReference type="InterPro" id="IPR011990">
    <property type="entry name" value="TPR-like_helical_dom_sf"/>
</dbReference>
<dbReference type="SUPFAM" id="SSF48452">
    <property type="entry name" value="TPR-like"/>
    <property type="match status" value="2"/>
</dbReference>
<evidence type="ECO:0000256" key="1">
    <source>
        <dbReference type="ARBA" id="ARBA00022737"/>
    </source>
</evidence>
<organism evidence="5 6">
    <name type="scientific">Meripilus lineatus</name>
    <dbReference type="NCBI Taxonomy" id="2056292"/>
    <lineage>
        <taxon>Eukaryota</taxon>
        <taxon>Fungi</taxon>
        <taxon>Dikarya</taxon>
        <taxon>Basidiomycota</taxon>
        <taxon>Agaricomycotina</taxon>
        <taxon>Agaricomycetes</taxon>
        <taxon>Polyporales</taxon>
        <taxon>Meripilaceae</taxon>
        <taxon>Meripilus</taxon>
    </lineage>
</organism>
<keyword evidence="2 3" id="KW-0802">TPR repeat</keyword>
<comment type="caution">
    <text evidence="5">The sequence shown here is derived from an EMBL/GenBank/DDBJ whole genome shotgun (WGS) entry which is preliminary data.</text>
</comment>
<keyword evidence="6" id="KW-1185">Reference proteome</keyword>
<dbReference type="PANTHER" id="PTHR45641">
    <property type="entry name" value="TETRATRICOPEPTIDE REPEAT PROTEIN (AFU_ORTHOLOGUE AFUA_6G03870)"/>
    <property type="match status" value="1"/>
</dbReference>
<feature type="region of interest" description="Disordered" evidence="4">
    <location>
        <begin position="360"/>
        <end position="458"/>
    </location>
</feature>
<dbReference type="Proteomes" id="UP001212997">
    <property type="component" value="Unassembled WGS sequence"/>
</dbReference>
<dbReference type="InterPro" id="IPR019734">
    <property type="entry name" value="TPR_rpt"/>
</dbReference>
<dbReference type="PANTHER" id="PTHR45641:SF19">
    <property type="entry name" value="NEPHROCYSTIN-3"/>
    <property type="match status" value="1"/>
</dbReference>
<feature type="region of interest" description="Disordered" evidence="4">
    <location>
        <begin position="312"/>
        <end position="345"/>
    </location>
</feature>
<evidence type="ECO:0008006" key="7">
    <source>
        <dbReference type="Google" id="ProtNLM"/>
    </source>
</evidence>
<sequence>MRLRYSLAQVDPIAFKSLLAKSLHDMASDLISLGYSSYEEALKYNKEGLKIMYILSNQDPKPYKSILVDSLTRVGDNLHNLGQFWEAYRYDQEAVEISRELANQNPERFNSLLTQCLNNVGVDLHNLGCYQNALRWHQEAAILSRILGCDKGCLLEESLTNAGANYRNLGYYQKAVECDQEVIEIQRTIVSQDPSAKGVANHLHSLGRVERDLQSDQEALESICTLDTSDQNPQALGFPADSLNNAFVNLHRLSCIALTVKCSQEVVEVAQLLAHWDAGGFTPLLVDLLQDVGPSFCEVECNEEETKIERARFDRDLDRTSSEDSQNARSPLRKIPGHSPTQNMPLPALHQAQEIPGFRTNFKHGLRPSSRASPLLKRPPVSRSPLRSTCEDSHRHKRRKMSDNPARLDLNPSTKRKKGQYRYESTSRPLDSFRGRPWTQAIDRSERHESGSYASDPPSCRIMPLRRLVDLIKSRPGDMMPLPRWGRQTLNGSQTCKVTFSPIASLTVTDHVSSISGYLECSINGSVSLGGINYIRVHFSNYHVTRGTQESDVELGDVISIGISWSKHIGLDVNPSDRQLYLFQTLESLEMKFCCPSGDLQAIDQQLPQTIKSKVNLYVNGFPCDTPVPPLLPSPIPVTQVPFSQENERVHCSQIKHRLASRRSILPQCLIEPSQHHGTSKLREQVTEQTLQVQRALMRDKPLRIDSDLADSLHNVGQDLYELRQYRSALQYHKQAMGIRRKLVKERPELFRPALAESLFYIGLSYQKLGCYDEAIEFYNEAAGKSHNVTNSEQNRTAQVPFDERDIAERRSTTSRNRDCLKEGAGVDSYQTHMSYSRYFPCSDKLSFMDDVEPVLSSYTLQ</sequence>
<keyword evidence="1" id="KW-0677">Repeat</keyword>
<dbReference type="InterPro" id="IPR013105">
    <property type="entry name" value="TPR_2"/>
</dbReference>
<evidence type="ECO:0000256" key="4">
    <source>
        <dbReference type="SAM" id="MobiDB-lite"/>
    </source>
</evidence>
<dbReference type="Gene3D" id="1.25.40.10">
    <property type="entry name" value="Tetratricopeptide repeat domain"/>
    <property type="match status" value="3"/>
</dbReference>
<proteinExistence type="predicted"/>
<evidence type="ECO:0000313" key="5">
    <source>
        <dbReference type="EMBL" id="KAJ3482469.1"/>
    </source>
</evidence>
<dbReference type="Pfam" id="PF07719">
    <property type="entry name" value="TPR_2"/>
    <property type="match status" value="1"/>
</dbReference>